<dbReference type="Gene3D" id="3.40.50.720">
    <property type="entry name" value="NAD(P)-binding Rossmann-like Domain"/>
    <property type="match status" value="1"/>
</dbReference>
<dbReference type="PANTHER" id="PTHR44196:SF1">
    <property type="entry name" value="DEHYDROGENASE_REDUCTASE SDR FAMILY MEMBER 7B"/>
    <property type="match status" value="1"/>
</dbReference>
<dbReference type="EMBL" id="CP094984">
    <property type="protein sequence ID" value="UON91685.1"/>
    <property type="molecule type" value="Genomic_DNA"/>
</dbReference>
<name>A0A9X1SB54_9MICC</name>
<keyword evidence="5" id="KW-1185">Reference proteome</keyword>
<dbReference type="SUPFAM" id="SSF51735">
    <property type="entry name" value="NAD(P)-binding Rossmann-fold domains"/>
    <property type="match status" value="1"/>
</dbReference>
<dbReference type="PROSITE" id="PS00061">
    <property type="entry name" value="ADH_SHORT"/>
    <property type="match status" value="1"/>
</dbReference>
<proteinExistence type="inferred from homology"/>
<dbReference type="EMBL" id="JAJFZT010000004">
    <property type="protein sequence ID" value="MCC3272459.1"/>
    <property type="molecule type" value="Genomic_DNA"/>
</dbReference>
<evidence type="ECO:0000256" key="2">
    <source>
        <dbReference type="ARBA" id="ARBA00023002"/>
    </source>
</evidence>
<reference evidence="3" key="1">
    <citation type="submission" date="2021-10" db="EMBL/GenBank/DDBJ databases">
        <title>Novel species in genus Arthrobacter.</title>
        <authorList>
            <person name="Liu Y."/>
        </authorList>
    </citation>
    <scope>NUCLEOTIDE SEQUENCE</scope>
    <source>
        <strain evidence="5">zg-Y462</strain>
        <strain evidence="3">Zg-Y462</strain>
    </source>
</reference>
<dbReference type="GO" id="GO:0016491">
    <property type="term" value="F:oxidoreductase activity"/>
    <property type="evidence" value="ECO:0007669"/>
    <property type="project" value="UniProtKB-KW"/>
</dbReference>
<evidence type="ECO:0000313" key="4">
    <source>
        <dbReference type="EMBL" id="UON91685.1"/>
    </source>
</evidence>
<dbReference type="Proteomes" id="UP000829758">
    <property type="component" value="Chromosome"/>
</dbReference>
<dbReference type="PRINTS" id="PR00081">
    <property type="entry name" value="GDHRDH"/>
</dbReference>
<dbReference type="RefSeq" id="WP_227928544.1">
    <property type="nucleotide sequence ID" value="NZ_CP094984.1"/>
</dbReference>
<keyword evidence="2" id="KW-0560">Oxidoreductase</keyword>
<dbReference type="Proteomes" id="UP001155145">
    <property type="component" value="Unassembled WGS sequence"/>
</dbReference>
<evidence type="ECO:0000313" key="6">
    <source>
        <dbReference type="Proteomes" id="UP001155145"/>
    </source>
</evidence>
<accession>A0A9X1SB54</accession>
<dbReference type="InterPro" id="IPR036291">
    <property type="entry name" value="NAD(P)-bd_dom_sf"/>
</dbReference>
<dbReference type="Pfam" id="PF00106">
    <property type="entry name" value="adh_short"/>
    <property type="match status" value="1"/>
</dbReference>
<dbReference type="GO" id="GO:0016020">
    <property type="term" value="C:membrane"/>
    <property type="evidence" value="ECO:0007669"/>
    <property type="project" value="TreeGrafter"/>
</dbReference>
<gene>
    <name evidence="3" type="ORF">LJ755_06900</name>
    <name evidence="4" type="ORF">MUK71_14015</name>
</gene>
<dbReference type="InterPro" id="IPR020904">
    <property type="entry name" value="Sc_DH/Rdtase_CS"/>
</dbReference>
<organism evidence="3 6">
    <name type="scientific">Arthrobacter zhangbolii</name>
    <dbReference type="NCBI Taxonomy" id="2886936"/>
    <lineage>
        <taxon>Bacteria</taxon>
        <taxon>Bacillati</taxon>
        <taxon>Actinomycetota</taxon>
        <taxon>Actinomycetes</taxon>
        <taxon>Micrococcales</taxon>
        <taxon>Micrococcaceae</taxon>
        <taxon>Arthrobacter</taxon>
    </lineage>
</organism>
<evidence type="ECO:0000313" key="5">
    <source>
        <dbReference type="Proteomes" id="UP000829758"/>
    </source>
</evidence>
<sequence length="254" mass="27074">MNIYGNTIFIPGATSGIGLALALRLQAAGNKVIIGGRRTDVLAELAADHGFGTVVIDTTDPDSVPAARDAVLERYPELNVLISMAGIMAPEDVHDGGFLARAERMVNTNINGPLRLMAAFIGQLQTREEAAIITVSSGLAHTPLMSTPTYNGTKAFIHRFTETIRLQLADTPVQVIELVPPAVQTELMPGGSVNERYLPLDDFADEVMALLETQPDAREILVDAVKFLRFAETEGRYADAVAAVNPAVPAGEPG</sequence>
<comment type="similarity">
    <text evidence="1">Belongs to the short-chain dehydrogenases/reductases (SDR) family.</text>
</comment>
<dbReference type="PANTHER" id="PTHR44196">
    <property type="entry name" value="DEHYDROGENASE/REDUCTASE SDR FAMILY MEMBER 7B"/>
    <property type="match status" value="1"/>
</dbReference>
<dbReference type="InterPro" id="IPR002347">
    <property type="entry name" value="SDR_fam"/>
</dbReference>
<dbReference type="AlphaFoldDB" id="A0A9X1SB54"/>
<evidence type="ECO:0000256" key="1">
    <source>
        <dbReference type="ARBA" id="ARBA00006484"/>
    </source>
</evidence>
<evidence type="ECO:0000313" key="3">
    <source>
        <dbReference type="EMBL" id="MCC3272459.1"/>
    </source>
</evidence>
<protein>
    <submittedName>
        <fullName evidence="3">SDR family NAD(P)-dependent oxidoreductase</fullName>
    </submittedName>
</protein>